<dbReference type="Proteomes" id="UP000712281">
    <property type="component" value="Unassembled WGS sequence"/>
</dbReference>
<dbReference type="AlphaFoldDB" id="A0A8S9MAI9"/>
<evidence type="ECO:0000313" key="1">
    <source>
        <dbReference type="EMBL" id="KAF2617050.1"/>
    </source>
</evidence>
<dbReference type="EMBL" id="QGKW02000007">
    <property type="protein sequence ID" value="KAF2617050.1"/>
    <property type="molecule type" value="Genomic_DNA"/>
</dbReference>
<name>A0A8S9MAI9_BRACR</name>
<proteinExistence type="predicted"/>
<comment type="caution">
    <text evidence="1">The sequence shown here is derived from an EMBL/GenBank/DDBJ whole genome shotgun (WGS) entry which is preliminary data.</text>
</comment>
<accession>A0A8S9MAI9</accession>
<evidence type="ECO:0000313" key="2">
    <source>
        <dbReference type="Proteomes" id="UP000712281"/>
    </source>
</evidence>
<organism evidence="1 2">
    <name type="scientific">Brassica cretica</name>
    <name type="common">Mustard</name>
    <dbReference type="NCBI Taxonomy" id="69181"/>
    <lineage>
        <taxon>Eukaryota</taxon>
        <taxon>Viridiplantae</taxon>
        <taxon>Streptophyta</taxon>
        <taxon>Embryophyta</taxon>
        <taxon>Tracheophyta</taxon>
        <taxon>Spermatophyta</taxon>
        <taxon>Magnoliopsida</taxon>
        <taxon>eudicotyledons</taxon>
        <taxon>Gunneridae</taxon>
        <taxon>Pentapetalae</taxon>
        <taxon>rosids</taxon>
        <taxon>malvids</taxon>
        <taxon>Brassicales</taxon>
        <taxon>Brassicaceae</taxon>
        <taxon>Brassiceae</taxon>
        <taxon>Brassica</taxon>
    </lineage>
</organism>
<sequence>MASDIQCFGTDFPEICRWGCLDWSCMRTDAGCSSHWMVVLELLTLPIGFFHDIDLILIVLEQQIDLSGEVINLPSVHAVHLLGTIGFFHDIDLILIVLEQQIDLSGEVVPAAQPVATLPLFAATLASVASAVASVA</sequence>
<reference evidence="1" key="1">
    <citation type="submission" date="2019-12" db="EMBL/GenBank/DDBJ databases">
        <title>Genome sequencing and annotation of Brassica cretica.</title>
        <authorList>
            <person name="Studholme D.J."/>
            <person name="Sarris P.F."/>
        </authorList>
    </citation>
    <scope>NUCLEOTIDE SEQUENCE</scope>
    <source>
        <strain evidence="1">PFS-001/15</strain>
        <tissue evidence="1">Leaf</tissue>
    </source>
</reference>
<protein>
    <submittedName>
        <fullName evidence="1">Uncharacterized protein</fullName>
    </submittedName>
</protein>
<gene>
    <name evidence="1" type="ORF">F2Q68_00040027</name>
</gene>